<organism evidence="3 4">
    <name type="scientific">Tritrichomonas musculus</name>
    <dbReference type="NCBI Taxonomy" id="1915356"/>
    <lineage>
        <taxon>Eukaryota</taxon>
        <taxon>Metamonada</taxon>
        <taxon>Parabasalia</taxon>
        <taxon>Tritrichomonadida</taxon>
        <taxon>Tritrichomonadidae</taxon>
        <taxon>Tritrichomonas</taxon>
    </lineage>
</organism>
<name>A0ABR2H4P5_9EUKA</name>
<dbReference type="Pfam" id="PF00069">
    <property type="entry name" value="Pkinase"/>
    <property type="match status" value="1"/>
</dbReference>
<reference evidence="3 4" key="1">
    <citation type="submission" date="2024-04" db="EMBL/GenBank/DDBJ databases">
        <title>Tritrichomonas musculus Genome.</title>
        <authorList>
            <person name="Alves-Ferreira E."/>
            <person name="Grigg M."/>
            <person name="Lorenzi H."/>
            <person name="Galac M."/>
        </authorList>
    </citation>
    <scope>NUCLEOTIDE SEQUENCE [LARGE SCALE GENOMIC DNA]</scope>
    <source>
        <strain evidence="3 4">EAF2021</strain>
    </source>
</reference>
<dbReference type="InterPro" id="IPR011009">
    <property type="entry name" value="Kinase-like_dom_sf"/>
</dbReference>
<proteinExistence type="predicted"/>
<dbReference type="InterPro" id="IPR000719">
    <property type="entry name" value="Prot_kinase_dom"/>
</dbReference>
<dbReference type="InterPro" id="IPR001245">
    <property type="entry name" value="Ser-Thr/Tyr_kinase_cat_dom"/>
</dbReference>
<feature type="region of interest" description="Disordered" evidence="1">
    <location>
        <begin position="168"/>
        <end position="212"/>
    </location>
</feature>
<accession>A0ABR2H4P5</accession>
<feature type="compositionally biased region" description="Basic and acidic residues" evidence="1">
    <location>
        <begin position="185"/>
        <end position="203"/>
    </location>
</feature>
<gene>
    <name evidence="3" type="ORF">M9Y10_027716</name>
</gene>
<dbReference type="InterPro" id="IPR050167">
    <property type="entry name" value="Ser_Thr_protein_kinase"/>
</dbReference>
<evidence type="ECO:0000313" key="3">
    <source>
        <dbReference type="EMBL" id="KAK8840886.1"/>
    </source>
</evidence>
<evidence type="ECO:0000256" key="1">
    <source>
        <dbReference type="SAM" id="MobiDB-lite"/>
    </source>
</evidence>
<dbReference type="Gene3D" id="3.30.200.20">
    <property type="entry name" value="Phosphorylase Kinase, domain 1"/>
    <property type="match status" value="2"/>
</dbReference>
<dbReference type="Proteomes" id="UP001470230">
    <property type="component" value="Unassembled WGS sequence"/>
</dbReference>
<dbReference type="PANTHER" id="PTHR23257">
    <property type="entry name" value="SERINE-THREONINE PROTEIN KINASE"/>
    <property type="match status" value="1"/>
</dbReference>
<sequence>MTSQIVEEIDQINVKLGLSNVYTEQCSLIKVALAEMKDAVVSIPDNEKNQSELTDILELLKQLSNVIDEFKLVNWQKTCFSTPITKPFGDLQDIMDTITEHFQNLNPSIILKDTYKVLDDSVANDLKSIYGILSDPKRLEEPEVKKKLKEIREYLIIIYKPLDIDIPKGKSKEHKHHHHKKGKKSKSEPANDNDPTPKPHEHQEEEDSEFNDFDNIQTYKIKKSDYIQDQTPIISTINYKVYTGKLKSTKEKVTITVLDQEKNSEEKFKRFYNVLTAVHHPNLETFIGAVESPLPYVFVTRRNGEKLRDVIKKNTQKNKRKLTYEILPGQRTVIAFNVASAMAYLHSLNIIHRDLSCSTILVDKSMTPRITNFANSRFFPEENSSMTLKPVSSSYFIAPELTIVEEYNEAVDVFSFGGILYELAVGKAPFSGLKRTEIEEKIGNGDRPLFPENVPTDLRDLIEKCWSQDPSKRPTFSEIVDTMLSKKVAFFGDEGTEILDQFYSSKLIKNVDLKNDIDILESICEQIQNSKVYMYECIRIRPLLLGYRYLLQTSNFAAQEETALNDNDYIHLNYLRTLLENLSDTISMTDTDKWLKVVWYMPVTEITKNIHSLMEQIYIEMTELGFTVTKYDYSNSDLLNDYRLLYILFSNNGDEAAKEKVDEIVNFMKDRKIDISTTENVIDERIKNILVRYKDYRIDKNDFEKLNYIAGGVSASVYLGRQKSTGKIVAIKEFFKYYLENDSSYHYLKNEIFFLCQLKNHYLAKFIGFNNEPGEKLWLVTKFYENGNLYQMNKEKKLDPLMKTKISFEIAQGMKYLHSIRVIHRDLKTSNILMDKDLNPKITDFGYARNNLSLCMTNQVGTKYYMAPEVILGNSYGFKADVFSFGMILYELYSGKHPYSWLNENDVMDAIINNEHLRFHYEISQSLKKLIADCIETDQNKRPSFEEILKRMIDENISFNGASEKDVREYYEMKKDSIESEKLEMNHSSSLIFDSQIINF</sequence>
<dbReference type="Gene3D" id="1.10.510.10">
    <property type="entry name" value="Transferase(Phosphotransferase) domain 1"/>
    <property type="match status" value="2"/>
</dbReference>
<evidence type="ECO:0000313" key="4">
    <source>
        <dbReference type="Proteomes" id="UP001470230"/>
    </source>
</evidence>
<dbReference type="PROSITE" id="PS00108">
    <property type="entry name" value="PROTEIN_KINASE_ST"/>
    <property type="match status" value="1"/>
</dbReference>
<evidence type="ECO:0000259" key="2">
    <source>
        <dbReference type="PROSITE" id="PS50011"/>
    </source>
</evidence>
<protein>
    <recommendedName>
        <fullName evidence="2">Protein kinase domain-containing protein</fullName>
    </recommendedName>
</protein>
<dbReference type="SMART" id="SM00220">
    <property type="entry name" value="S_TKc"/>
    <property type="match status" value="2"/>
</dbReference>
<dbReference type="PROSITE" id="PS50011">
    <property type="entry name" value="PROTEIN_KINASE_DOM"/>
    <property type="match status" value="2"/>
</dbReference>
<feature type="compositionally biased region" description="Basic residues" evidence="1">
    <location>
        <begin position="171"/>
        <end position="184"/>
    </location>
</feature>
<dbReference type="SUPFAM" id="SSF56112">
    <property type="entry name" value="Protein kinase-like (PK-like)"/>
    <property type="match status" value="2"/>
</dbReference>
<dbReference type="Pfam" id="PF07714">
    <property type="entry name" value="PK_Tyr_Ser-Thr"/>
    <property type="match status" value="1"/>
</dbReference>
<feature type="domain" description="Protein kinase" evidence="2">
    <location>
        <begin position="703"/>
        <end position="957"/>
    </location>
</feature>
<feature type="domain" description="Protein kinase" evidence="2">
    <location>
        <begin position="227"/>
        <end position="491"/>
    </location>
</feature>
<keyword evidence="4" id="KW-1185">Reference proteome</keyword>
<dbReference type="EMBL" id="JAPFFF010000043">
    <property type="protein sequence ID" value="KAK8840886.1"/>
    <property type="molecule type" value="Genomic_DNA"/>
</dbReference>
<dbReference type="InterPro" id="IPR008271">
    <property type="entry name" value="Ser/Thr_kinase_AS"/>
</dbReference>
<comment type="caution">
    <text evidence="3">The sequence shown here is derived from an EMBL/GenBank/DDBJ whole genome shotgun (WGS) entry which is preliminary data.</text>
</comment>